<gene>
    <name evidence="2" type="ORF">SAMN05444126_10227</name>
</gene>
<feature type="compositionally biased region" description="Basic and acidic residues" evidence="1">
    <location>
        <begin position="157"/>
        <end position="172"/>
    </location>
</feature>
<dbReference type="AlphaFoldDB" id="A0A1H9PTI4"/>
<accession>A0A1H9PTI4</accession>
<proteinExistence type="predicted"/>
<dbReference type="STRING" id="1464123.SAMN05444126_10227"/>
<dbReference type="EMBL" id="FOGV01000002">
    <property type="protein sequence ID" value="SER51527.1"/>
    <property type="molecule type" value="Genomic_DNA"/>
</dbReference>
<name>A0A1H9PTI4_9BACI</name>
<dbReference type="InterPro" id="IPR003772">
    <property type="entry name" value="YceD"/>
</dbReference>
<feature type="compositionally biased region" description="Acidic residues" evidence="1">
    <location>
        <begin position="145"/>
        <end position="156"/>
    </location>
</feature>
<organism evidence="2 3">
    <name type="scientific">Salisediminibacterium halotolerans</name>
    <dbReference type="NCBI Taxonomy" id="517425"/>
    <lineage>
        <taxon>Bacteria</taxon>
        <taxon>Bacillati</taxon>
        <taxon>Bacillota</taxon>
        <taxon>Bacilli</taxon>
        <taxon>Bacillales</taxon>
        <taxon>Bacillaceae</taxon>
        <taxon>Salisediminibacterium</taxon>
    </lineage>
</organism>
<dbReference type="OrthoDB" id="9790372at2"/>
<evidence type="ECO:0000256" key="1">
    <source>
        <dbReference type="SAM" id="MobiDB-lite"/>
    </source>
</evidence>
<keyword evidence="3" id="KW-1185">Reference proteome</keyword>
<evidence type="ECO:0008006" key="4">
    <source>
        <dbReference type="Google" id="ProtNLM"/>
    </source>
</evidence>
<dbReference type="Pfam" id="PF02620">
    <property type="entry name" value="YceD"/>
    <property type="match status" value="1"/>
</dbReference>
<dbReference type="RefSeq" id="WP_093071706.1">
    <property type="nucleotide sequence ID" value="NZ_FOGV01000002.1"/>
</dbReference>
<sequence>MKWSVQQLQSLRHKGLQVNESVELNELSTLDPEVRDVTPVHVKGEASFVDGTVTFRLAIEGALTLPCARTLNDVVFPFYIEADEMFQLDGKDAADEENDVHEPEGQTVDLKPYIQERILLEKPLRVFSENQDGPAPPEGDGWELQVEEEPTEEDEKAVDPRLKELGKFFDKD</sequence>
<comment type="caution">
    <text evidence="2">The sequence shown here is derived from an EMBL/GenBank/DDBJ whole genome shotgun (WGS) entry which is preliminary data.</text>
</comment>
<evidence type="ECO:0000313" key="3">
    <source>
        <dbReference type="Proteomes" id="UP000199318"/>
    </source>
</evidence>
<reference evidence="3" key="1">
    <citation type="submission" date="2016-10" db="EMBL/GenBank/DDBJ databases">
        <authorList>
            <person name="de Groot N.N."/>
        </authorList>
    </citation>
    <scope>NUCLEOTIDE SEQUENCE [LARGE SCALE GENOMIC DNA]</scope>
    <source>
        <strain evidence="3">10nlg</strain>
    </source>
</reference>
<protein>
    <recommendedName>
        <fullName evidence="4">DUF177 domain-containing protein</fullName>
    </recommendedName>
</protein>
<dbReference type="Proteomes" id="UP000199318">
    <property type="component" value="Unassembled WGS sequence"/>
</dbReference>
<evidence type="ECO:0000313" key="2">
    <source>
        <dbReference type="EMBL" id="SER51527.1"/>
    </source>
</evidence>
<feature type="region of interest" description="Disordered" evidence="1">
    <location>
        <begin position="128"/>
        <end position="172"/>
    </location>
</feature>